<dbReference type="GO" id="GO:0016787">
    <property type="term" value="F:hydrolase activity"/>
    <property type="evidence" value="ECO:0007669"/>
    <property type="project" value="UniProtKB-KW"/>
</dbReference>
<evidence type="ECO:0000313" key="9">
    <source>
        <dbReference type="EMBL" id="KAK1745793.1"/>
    </source>
</evidence>
<dbReference type="PROSITE" id="PS51194">
    <property type="entry name" value="HELICASE_CTER"/>
    <property type="match status" value="1"/>
</dbReference>
<evidence type="ECO:0000256" key="1">
    <source>
        <dbReference type="ARBA" id="ARBA00022723"/>
    </source>
</evidence>
<keyword evidence="4" id="KW-0862">Zinc</keyword>
<organism evidence="9 10">
    <name type="scientific">Skeletonema marinoi</name>
    <dbReference type="NCBI Taxonomy" id="267567"/>
    <lineage>
        <taxon>Eukaryota</taxon>
        <taxon>Sar</taxon>
        <taxon>Stramenopiles</taxon>
        <taxon>Ochrophyta</taxon>
        <taxon>Bacillariophyta</taxon>
        <taxon>Coscinodiscophyceae</taxon>
        <taxon>Thalassiosirophycidae</taxon>
        <taxon>Thalassiosirales</taxon>
        <taxon>Skeletonemataceae</taxon>
        <taxon>Skeletonema</taxon>
        <taxon>Skeletonema marinoi-dohrnii complex</taxon>
    </lineage>
</organism>
<keyword evidence="10" id="KW-1185">Reference proteome</keyword>
<sequence length="1706" mass="191003">MGRTKAQPKRKARTITIAGAAAHAALASVLPDEEVAAIVTPIKEAATADPKGEQKKRRLKKSNTHHDDDDSDEDLFEPVCNKKDDSVVTSKKKRVKFACDPVTQKARRRLIFDEAENDSDAVDENLPKQPSSIKPACSNITIQPTDDGTTTISIPSSVDGKSKSTAAYELMQIHLPNTKMIIIDSNGSTPGNVFGEVVVLNNICDVEFILHHCNQSLADDNDSIAVTSILRAVENELLEIALLSTTNQISVSINLLQFDSLHNGKLGQSLNAAPPIPAPRLLPRNKKNKLQKLSKPHPSYNLIQALSGVFKGSIFDDVAKSCFVSDSKNTQQQVKTRQKQTIITAKMVYSVVDNVNSKEYEQPSSGIGPSPSDGNTPLAIPGLVPTLRPYQEAAVRWMIQRETGHSAAVSNDEWELCWYVIVQDATAESDCQVSTSVTRCNIMSLPDWKCGKSSPDERQLFCNPFSGWIATNYDDAKYLMFGVSKEVYHPKGGILAESMGLGKTVEVIACMLANPSPIAAVVNSNEGQIQPQLSPTDHSEEAVRVYRSKTIVNSRATLIVTPPSILTQWEREIARHTNNLKVIVYPGMKDLCGRSSSSSTPHKDFHLVNPRVLADADVVLVTFQTLNNDIGHSDDNPYTGDGGRLRGGKRHIVLPSPLSSIEWHRVCLDEAQRVEAPTTASARMARKLMTERRWCVSGTPIGRHNLNDLYGLFLFLSFRPFSDKNWFMNSFVLSQGDAMKRLSHLLRKIMWRSTKHNSSVREQMGIPEQEEKKVMLRFSSIEKYFYNKQYEEAIGAVQRWSAAGRPDKTHLALNKLRAACCHPQVGASGLSGRSSRPQGSSSVLSMEEILNKLIEESKGRVEEAQRLFVMHTNGMACLSRLKAETSESSETRQKQLEKSFSTYLEVIDMMNKSSSPTILLGSAVLRGSPGFRISGTKVSCHDVVLDWQMKLADEGNVGEAWSELNFTSPRRVSCVKIRPSKMLPSELRDTAVNWTILQPKECILQISSASDGGSFVDVGSITFTNDDEEEDSWKEISGFRAKKSKACRVVIKSYHEASTRLQPHNYYVGVEAQFFEPRISDDPLQRLHTLHNASMVLSSMLHEDDDTKPSGSSDERARLERMESEGQSIHDNYMAHAQAIHLQRKYQLTSSTLAREKCNKELNALSNGSKRDWYEDALGWISVYGKERQQREMCEAVADELRSYYDNMSSRSGVSELDQVLIRRGRFPGFNDINGLNAALQMRIQQGNDEVGSINNDDQKRCLHTVMKLSSDVTAGEVWDNSHCQRCRSDWQQQGPVCKHCHLEDDLVKLEKLSNDPEISCVLKAMTKVVRSHHSSESNGQHKSYLRCLHGRATRHLELQDLLRDEIKAAKAFWRAHFDLLSDIDEMNQCKRSMRLRRYGEDVSTLTDNEAAFIVDRQDIASEYFGHEAKQALALAEMRRSEDSMRFLMNQSSTSQSSREANICTICLASFQDERSVLSCGHSFHPECVEKLFGRVGGGAIRCPMRCPMTTTRADLLLASNKSREDGSRVCHEIKGDYGTKVNRLVGDVLDTIQLGEKGLILSQWEDMLDIVAEALKENNIKFIRPKGGKQFGEDVRLFRSSDCPILLLNVKNGAEGLTLVEANHAFMLDAILNHSIDAQAINRIHRIGQLSKTYIHRYIVADTVEEKIDAMRVEREANHFEDDIVQERKDHFDRNEIDFMFGWTS</sequence>
<feature type="domain" description="RING-type" evidence="7">
    <location>
        <begin position="1464"/>
        <end position="1505"/>
    </location>
</feature>
<protein>
    <submittedName>
        <fullName evidence="9">E3 ubiquitin-protein ligase, SHPRH family</fullName>
        <ecNumber evidence="9">3.6.4.-</ecNumber>
    </submittedName>
</protein>
<dbReference type="InterPro" id="IPR000330">
    <property type="entry name" value="SNF2_N"/>
</dbReference>
<proteinExistence type="predicted"/>
<dbReference type="Gene3D" id="3.40.50.10810">
    <property type="entry name" value="Tandem AAA-ATPase domain"/>
    <property type="match status" value="1"/>
</dbReference>
<dbReference type="InterPro" id="IPR049730">
    <property type="entry name" value="SNF2/RAD54-like_C"/>
</dbReference>
<dbReference type="PANTHER" id="PTHR45865">
    <property type="entry name" value="E3 UBIQUITIN-PROTEIN LIGASE SHPRH FAMILY MEMBER"/>
    <property type="match status" value="1"/>
</dbReference>
<dbReference type="SUPFAM" id="SSF52540">
    <property type="entry name" value="P-loop containing nucleoside triphosphate hydrolases"/>
    <property type="match status" value="2"/>
</dbReference>
<reference evidence="9" key="1">
    <citation type="submission" date="2023-06" db="EMBL/GenBank/DDBJ databases">
        <title>Survivors Of The Sea: Transcriptome response of Skeletonema marinoi to long-term dormancy.</title>
        <authorList>
            <person name="Pinder M.I.M."/>
            <person name="Kourtchenko O."/>
            <person name="Robertson E.K."/>
            <person name="Larsson T."/>
            <person name="Maumus F."/>
            <person name="Osuna-Cruz C.M."/>
            <person name="Vancaester E."/>
            <person name="Stenow R."/>
            <person name="Vandepoele K."/>
            <person name="Ploug H."/>
            <person name="Bruchert V."/>
            <person name="Godhe A."/>
            <person name="Topel M."/>
        </authorList>
    </citation>
    <scope>NUCLEOTIDE SEQUENCE</scope>
    <source>
        <strain evidence="9">R05AC</strain>
    </source>
</reference>
<dbReference type="SMART" id="SM00184">
    <property type="entry name" value="RING"/>
    <property type="match status" value="1"/>
</dbReference>
<dbReference type="InterPro" id="IPR027370">
    <property type="entry name" value="Znf-RING_euk"/>
</dbReference>
<dbReference type="PANTHER" id="PTHR45865:SF1">
    <property type="entry name" value="E3 UBIQUITIN-PROTEIN LIGASE SHPRH"/>
    <property type="match status" value="1"/>
</dbReference>
<dbReference type="SUPFAM" id="SSF57850">
    <property type="entry name" value="RING/U-box"/>
    <property type="match status" value="1"/>
</dbReference>
<dbReference type="Pfam" id="PF00176">
    <property type="entry name" value="SNF2-rel_dom"/>
    <property type="match status" value="1"/>
</dbReference>
<dbReference type="GO" id="GO:0005524">
    <property type="term" value="F:ATP binding"/>
    <property type="evidence" value="ECO:0007669"/>
    <property type="project" value="InterPro"/>
</dbReference>
<feature type="compositionally biased region" description="Basic residues" evidence="6">
    <location>
        <begin position="54"/>
        <end position="63"/>
    </location>
</feature>
<dbReference type="InterPro" id="IPR001650">
    <property type="entry name" value="Helicase_C-like"/>
</dbReference>
<gene>
    <name evidence="9" type="ORF">QTG54_003717</name>
</gene>
<evidence type="ECO:0000256" key="5">
    <source>
        <dbReference type="PROSITE-ProRule" id="PRU00175"/>
    </source>
</evidence>
<dbReference type="Gene3D" id="3.30.40.10">
    <property type="entry name" value="Zinc/RING finger domain, C3HC4 (zinc finger)"/>
    <property type="match status" value="1"/>
</dbReference>
<dbReference type="Pfam" id="PF00271">
    <property type="entry name" value="Helicase_C"/>
    <property type="match status" value="1"/>
</dbReference>
<dbReference type="CDD" id="cd18070">
    <property type="entry name" value="DEXQc_SHPRH"/>
    <property type="match status" value="1"/>
</dbReference>
<dbReference type="InterPro" id="IPR014001">
    <property type="entry name" value="Helicase_ATP-bd"/>
</dbReference>
<dbReference type="CDD" id="cd18793">
    <property type="entry name" value="SF2_C_SNF"/>
    <property type="match status" value="1"/>
</dbReference>
<dbReference type="Proteomes" id="UP001224775">
    <property type="component" value="Unassembled WGS sequence"/>
</dbReference>
<dbReference type="InterPro" id="IPR013083">
    <property type="entry name" value="Znf_RING/FYVE/PHD"/>
</dbReference>
<feature type="domain" description="Helicase C-terminal" evidence="8">
    <location>
        <begin position="1545"/>
        <end position="1697"/>
    </location>
</feature>
<name>A0AAD8YGE4_9STRA</name>
<keyword evidence="2 5" id="KW-0863">Zinc-finger</keyword>
<dbReference type="InterPro" id="IPR052583">
    <property type="entry name" value="ATP-helicase/E3_Ub-Ligase"/>
</dbReference>
<dbReference type="InterPro" id="IPR027417">
    <property type="entry name" value="P-loop_NTPase"/>
</dbReference>
<evidence type="ECO:0000256" key="2">
    <source>
        <dbReference type="ARBA" id="ARBA00022771"/>
    </source>
</evidence>
<dbReference type="PROSITE" id="PS50089">
    <property type="entry name" value="ZF_RING_2"/>
    <property type="match status" value="1"/>
</dbReference>
<comment type="caution">
    <text evidence="9">The sequence shown here is derived from an EMBL/GenBank/DDBJ whole genome shotgun (WGS) entry which is preliminary data.</text>
</comment>
<accession>A0AAD8YGE4</accession>
<evidence type="ECO:0000256" key="4">
    <source>
        <dbReference type="ARBA" id="ARBA00022833"/>
    </source>
</evidence>
<dbReference type="EC" id="3.6.4.-" evidence="9"/>
<keyword evidence="1" id="KW-0479">Metal-binding</keyword>
<dbReference type="InterPro" id="IPR001841">
    <property type="entry name" value="Znf_RING"/>
</dbReference>
<keyword evidence="3 9" id="KW-0378">Hydrolase</keyword>
<dbReference type="Pfam" id="PF13445">
    <property type="entry name" value="zf-RING_UBOX"/>
    <property type="match status" value="1"/>
</dbReference>
<dbReference type="Gene3D" id="3.40.50.300">
    <property type="entry name" value="P-loop containing nucleotide triphosphate hydrolases"/>
    <property type="match status" value="1"/>
</dbReference>
<evidence type="ECO:0000256" key="6">
    <source>
        <dbReference type="SAM" id="MobiDB-lite"/>
    </source>
</evidence>
<evidence type="ECO:0000259" key="8">
    <source>
        <dbReference type="PROSITE" id="PS51194"/>
    </source>
</evidence>
<dbReference type="EMBL" id="JATAAI010000005">
    <property type="protein sequence ID" value="KAK1745793.1"/>
    <property type="molecule type" value="Genomic_DNA"/>
</dbReference>
<evidence type="ECO:0000313" key="10">
    <source>
        <dbReference type="Proteomes" id="UP001224775"/>
    </source>
</evidence>
<evidence type="ECO:0000259" key="7">
    <source>
        <dbReference type="PROSITE" id="PS50089"/>
    </source>
</evidence>
<dbReference type="SMART" id="SM00490">
    <property type="entry name" value="HELICc"/>
    <property type="match status" value="1"/>
</dbReference>
<dbReference type="SMART" id="SM00487">
    <property type="entry name" value="DEXDc"/>
    <property type="match status" value="1"/>
</dbReference>
<feature type="region of interest" description="Disordered" evidence="6">
    <location>
        <begin position="43"/>
        <end position="76"/>
    </location>
</feature>
<evidence type="ECO:0000256" key="3">
    <source>
        <dbReference type="ARBA" id="ARBA00022801"/>
    </source>
</evidence>
<dbReference type="InterPro" id="IPR038718">
    <property type="entry name" value="SNF2-like_sf"/>
</dbReference>
<dbReference type="GO" id="GO:0008270">
    <property type="term" value="F:zinc ion binding"/>
    <property type="evidence" value="ECO:0007669"/>
    <property type="project" value="UniProtKB-KW"/>
</dbReference>